<evidence type="ECO:0000256" key="2">
    <source>
        <dbReference type="ARBA" id="ARBA00022475"/>
    </source>
</evidence>
<evidence type="ECO:0000256" key="1">
    <source>
        <dbReference type="ARBA" id="ARBA00004651"/>
    </source>
</evidence>
<evidence type="ECO:0000256" key="4">
    <source>
        <dbReference type="ARBA" id="ARBA00022989"/>
    </source>
</evidence>
<feature type="transmembrane region" description="Helical" evidence="6">
    <location>
        <begin position="310"/>
        <end position="330"/>
    </location>
</feature>
<dbReference type="GO" id="GO:0005886">
    <property type="term" value="C:plasma membrane"/>
    <property type="evidence" value="ECO:0007669"/>
    <property type="project" value="UniProtKB-SubCell"/>
</dbReference>
<dbReference type="OrthoDB" id="248557at2157"/>
<feature type="transmembrane region" description="Helical" evidence="6">
    <location>
        <begin position="213"/>
        <end position="232"/>
    </location>
</feature>
<dbReference type="Pfam" id="PF03601">
    <property type="entry name" value="Cons_hypoth698"/>
    <property type="match status" value="1"/>
</dbReference>
<feature type="transmembrane region" description="Helical" evidence="6">
    <location>
        <begin position="88"/>
        <end position="107"/>
    </location>
</feature>
<feature type="transmembrane region" description="Helical" evidence="6">
    <location>
        <begin position="146"/>
        <end position="168"/>
    </location>
</feature>
<evidence type="ECO:0000313" key="7">
    <source>
        <dbReference type="EMBL" id="SIR57858.1"/>
    </source>
</evidence>
<accession>A0A1N7C2P3</accession>
<reference evidence="8" key="1">
    <citation type="submission" date="2017-01" db="EMBL/GenBank/DDBJ databases">
        <authorList>
            <person name="Varghese N."/>
            <person name="Submissions S."/>
        </authorList>
    </citation>
    <scope>NUCLEOTIDE SEQUENCE [LARGE SCALE GENOMIC DNA]</scope>
    <source>
        <strain evidence="8">CGMCC 1.7737</strain>
    </source>
</reference>
<dbReference type="PANTHER" id="PTHR30106:SF1">
    <property type="entry name" value="UPF0324 MEMBRANE PROTEIN FN0533"/>
    <property type="match status" value="1"/>
</dbReference>
<sequence length="331" mass="35101">MKNRKNLLLGVLLLFAIGLLGRAISLALPFLDYLIATILVGVLVGNTVGKPAWAKAGVETHKLWLEAGIVLLGASVAFDRIADAGATLLLLILGTVVIAVLSVELLSRHCFSITEKTGSLLAAGSSICGVSAVVAVAGSIDADESQIAYAAGTVLLFDTLTLIVYPMFWHAFSIPDKVFGIWAGLTMFSTGPATAVGFSVSDTAGEWAVLVKLARNALIGLTAAGYALYYLRNTNDCERTRKTGHLWQTFPKFVFGFLLLMLLATVGVIDANHVTSLEHASNWLFMLAFAGLGLELQLDELRETGFEPIAVVLVSFVVVSGSVLAVLHVVL</sequence>
<evidence type="ECO:0000256" key="6">
    <source>
        <dbReference type="SAM" id="Phobius"/>
    </source>
</evidence>
<gene>
    <name evidence="7" type="ORF">SAMN05421858_2924</name>
</gene>
<dbReference type="Proteomes" id="UP000186914">
    <property type="component" value="Unassembled WGS sequence"/>
</dbReference>
<evidence type="ECO:0000256" key="5">
    <source>
        <dbReference type="ARBA" id="ARBA00023136"/>
    </source>
</evidence>
<dbReference type="RefSeq" id="WP_076430886.1">
    <property type="nucleotide sequence ID" value="NZ_FTNO01000002.1"/>
</dbReference>
<keyword evidence="2" id="KW-1003">Cell membrane</keyword>
<keyword evidence="3 6" id="KW-0812">Transmembrane</keyword>
<dbReference type="PANTHER" id="PTHR30106">
    <property type="entry name" value="INNER MEMBRANE PROTEIN YEIH-RELATED"/>
    <property type="match status" value="1"/>
</dbReference>
<proteinExistence type="predicted"/>
<keyword evidence="5 6" id="KW-0472">Membrane</keyword>
<evidence type="ECO:0000313" key="8">
    <source>
        <dbReference type="Proteomes" id="UP000186914"/>
    </source>
</evidence>
<feature type="transmembrane region" description="Helical" evidence="6">
    <location>
        <begin position="253"/>
        <end position="274"/>
    </location>
</feature>
<dbReference type="EMBL" id="FTNO01000002">
    <property type="protein sequence ID" value="SIR57858.1"/>
    <property type="molecule type" value="Genomic_DNA"/>
</dbReference>
<comment type="subcellular location">
    <subcellularLocation>
        <location evidence="1">Cell membrane</location>
        <topology evidence="1">Multi-pass membrane protein</topology>
    </subcellularLocation>
</comment>
<name>A0A1N7C2P3_9EURY</name>
<feature type="transmembrane region" description="Helical" evidence="6">
    <location>
        <begin position="180"/>
        <end position="201"/>
    </location>
</feature>
<dbReference type="AlphaFoldDB" id="A0A1N7C2P3"/>
<keyword evidence="8" id="KW-1185">Reference proteome</keyword>
<keyword evidence="4 6" id="KW-1133">Transmembrane helix</keyword>
<evidence type="ECO:0000256" key="3">
    <source>
        <dbReference type="ARBA" id="ARBA00022692"/>
    </source>
</evidence>
<dbReference type="InterPro" id="IPR018383">
    <property type="entry name" value="UPF0324_pro"/>
</dbReference>
<protein>
    <submittedName>
        <fullName evidence="7">Conserved hypothetical integral membrane protein</fullName>
    </submittedName>
</protein>
<organism evidence="7 8">
    <name type="scientific">Haladaptatus litoreus</name>
    <dbReference type="NCBI Taxonomy" id="553468"/>
    <lineage>
        <taxon>Archaea</taxon>
        <taxon>Methanobacteriati</taxon>
        <taxon>Methanobacteriota</taxon>
        <taxon>Stenosarchaea group</taxon>
        <taxon>Halobacteria</taxon>
        <taxon>Halobacteriales</taxon>
        <taxon>Haladaptataceae</taxon>
        <taxon>Haladaptatus</taxon>
    </lineage>
</organism>
<feature type="transmembrane region" description="Helical" evidence="6">
    <location>
        <begin position="119"/>
        <end position="140"/>
    </location>
</feature>